<feature type="region of interest" description="Disordered" evidence="2">
    <location>
        <begin position="142"/>
        <end position="164"/>
    </location>
</feature>
<proteinExistence type="predicted"/>
<dbReference type="AlphaFoldDB" id="A0A919P068"/>
<dbReference type="InterPro" id="IPR036365">
    <property type="entry name" value="PGBD-like_sf"/>
</dbReference>
<dbReference type="InterPro" id="IPR036366">
    <property type="entry name" value="PGBDSf"/>
</dbReference>
<feature type="signal peptide" evidence="3">
    <location>
        <begin position="1"/>
        <end position="31"/>
    </location>
</feature>
<evidence type="ECO:0000256" key="2">
    <source>
        <dbReference type="SAM" id="MobiDB-lite"/>
    </source>
</evidence>
<evidence type="ECO:0000313" key="6">
    <source>
        <dbReference type="Proteomes" id="UP000632740"/>
    </source>
</evidence>
<dbReference type="EMBL" id="BONK01000002">
    <property type="protein sequence ID" value="GIG19815.1"/>
    <property type="molecule type" value="Genomic_DNA"/>
</dbReference>
<keyword evidence="3" id="KW-0732">Signal</keyword>
<evidence type="ECO:0000259" key="4">
    <source>
        <dbReference type="Pfam" id="PF01471"/>
    </source>
</evidence>
<dbReference type="SUPFAM" id="SSF47090">
    <property type="entry name" value="PGBD-like"/>
    <property type="match status" value="2"/>
</dbReference>
<dbReference type="Gene3D" id="1.10.101.10">
    <property type="entry name" value="PGBD-like superfamily/PGBD"/>
    <property type="match status" value="2"/>
</dbReference>
<feature type="chain" id="PRO_5036789274" description="Peptidoglycan binding-like domain-containing protein" evidence="3">
    <location>
        <begin position="32"/>
        <end position="386"/>
    </location>
</feature>
<reference evidence="5" key="1">
    <citation type="submission" date="2021-01" db="EMBL/GenBank/DDBJ databases">
        <title>Whole genome shotgun sequence of Cellulomonas chitinilytica NBRC 110799.</title>
        <authorList>
            <person name="Komaki H."/>
            <person name="Tamura T."/>
        </authorList>
    </citation>
    <scope>NUCLEOTIDE SEQUENCE</scope>
    <source>
        <strain evidence="5">NBRC 110799</strain>
    </source>
</reference>
<dbReference type="InterPro" id="IPR002477">
    <property type="entry name" value="Peptidoglycan-bd-like"/>
</dbReference>
<feature type="coiled-coil region" evidence="1">
    <location>
        <begin position="40"/>
        <end position="67"/>
    </location>
</feature>
<evidence type="ECO:0000313" key="5">
    <source>
        <dbReference type="EMBL" id="GIG19815.1"/>
    </source>
</evidence>
<feature type="domain" description="Peptidoglycan binding-like" evidence="4">
    <location>
        <begin position="308"/>
        <end position="358"/>
    </location>
</feature>
<evidence type="ECO:0000256" key="1">
    <source>
        <dbReference type="SAM" id="Coils"/>
    </source>
</evidence>
<comment type="caution">
    <text evidence="5">The sequence shown here is derived from an EMBL/GenBank/DDBJ whole genome shotgun (WGS) entry which is preliminary data.</text>
</comment>
<organism evidence="5 6">
    <name type="scientific">Cellulomonas chitinilytica</name>
    <dbReference type="NCBI Taxonomy" id="398759"/>
    <lineage>
        <taxon>Bacteria</taxon>
        <taxon>Bacillati</taxon>
        <taxon>Actinomycetota</taxon>
        <taxon>Actinomycetes</taxon>
        <taxon>Micrococcales</taxon>
        <taxon>Cellulomonadaceae</taxon>
        <taxon>Cellulomonas</taxon>
    </lineage>
</organism>
<feature type="compositionally biased region" description="Low complexity" evidence="2">
    <location>
        <begin position="367"/>
        <end position="376"/>
    </location>
</feature>
<dbReference type="RefSeq" id="WP_239069795.1">
    <property type="nucleotide sequence ID" value="NZ_BONK01000002.1"/>
</dbReference>
<accession>A0A919P068</accession>
<feature type="domain" description="Peptidoglycan binding-like" evidence="4">
    <location>
        <begin position="237"/>
        <end position="288"/>
    </location>
</feature>
<keyword evidence="1" id="KW-0175">Coiled coil</keyword>
<keyword evidence="6" id="KW-1185">Reference proteome</keyword>
<protein>
    <recommendedName>
        <fullName evidence="4">Peptidoglycan binding-like domain-containing protein</fullName>
    </recommendedName>
</protein>
<feature type="region of interest" description="Disordered" evidence="2">
    <location>
        <begin position="367"/>
        <end position="386"/>
    </location>
</feature>
<evidence type="ECO:0000256" key="3">
    <source>
        <dbReference type="SAM" id="SignalP"/>
    </source>
</evidence>
<dbReference type="Pfam" id="PF01471">
    <property type="entry name" value="PG_binding_1"/>
    <property type="match status" value="2"/>
</dbReference>
<sequence>MGSFRTGRARRWARSTTVLLGVALVAGGCTAGDDDATTDLERAQAQVAAKEKDLAAATDEAQQATDAFCTGSVDYVKALDRYGDVLTAEAPTVGDVVTAGADLREPREDALAAGQSAQRARQDVADAENALADAHAALAALEASASGQPVEPAETPSAEPTPLAPADAVNRVTQADADFTATQQGITDDTPLAQASQQFNAAVVALEMAWMQLVVQAGCLDDEQRIAAQEAARAYTTALQQSLAAAGFYTLPVDGIYGPGTVLAVQDLQATHGLPVTGTVDKATDAALQADLAAQGASQTEATLTSTAALQQTLKLAGYWDGPVDGQWTDALTAALVQFQTDLGVPPTGAVDAATVAAFEAAIAAAEAPAPTATEEPPTDGSTMDE</sequence>
<dbReference type="Proteomes" id="UP000632740">
    <property type="component" value="Unassembled WGS sequence"/>
</dbReference>
<gene>
    <name evidence="5" type="ORF">Cch01nite_05390</name>
</gene>
<name>A0A919P068_9CELL</name>
<dbReference type="PROSITE" id="PS51257">
    <property type="entry name" value="PROKAR_LIPOPROTEIN"/>
    <property type="match status" value="1"/>
</dbReference>